<comment type="caution">
    <text evidence="2">The sequence shown here is derived from an EMBL/GenBank/DDBJ whole genome shotgun (WGS) entry which is preliminary data.</text>
</comment>
<dbReference type="PANTHER" id="PTHR31126">
    <property type="entry name" value="TYROSINE-PROTEIN PHOSPHATASE"/>
    <property type="match status" value="1"/>
</dbReference>
<dbReference type="GO" id="GO:0004721">
    <property type="term" value="F:phosphoprotein phosphatase activity"/>
    <property type="evidence" value="ECO:0007669"/>
    <property type="project" value="InterPro"/>
</dbReference>
<dbReference type="PANTHER" id="PTHR31126:SF1">
    <property type="entry name" value="TYROSINE SPECIFIC PROTEIN PHOSPHATASES DOMAIN-CONTAINING PROTEIN"/>
    <property type="match status" value="1"/>
</dbReference>
<dbReference type="InterPro" id="IPR026893">
    <property type="entry name" value="Tyr/Ser_Pase_IphP-type"/>
</dbReference>
<dbReference type="AlphaFoldDB" id="A0A081RUG9"/>
<dbReference type="SUPFAM" id="SSF52799">
    <property type="entry name" value="(Phosphotyrosine protein) phosphatases II"/>
    <property type="match status" value="1"/>
</dbReference>
<evidence type="ECO:0000256" key="1">
    <source>
        <dbReference type="ARBA" id="ARBA00009580"/>
    </source>
</evidence>
<name>A0A081RUG9_PHOTE</name>
<dbReference type="Pfam" id="PF13350">
    <property type="entry name" value="Y_phosphatase3"/>
    <property type="match status" value="1"/>
</dbReference>
<sequence>MITTSLLHPSVLPLHGGINFRDLGGKTVASGGKIKSGLLFRSGALDRLTEKDQSFLTNKNLFQIIDYRDIGEIEDKPDQVWNGANYHHAPANPLSKEVNANLEKLTSERLEQFDPQSFMFRLYKLLPLKNEAYKILVKLLQQPERGGIVQHCAVGKDRTGVGSALVLFALGADLDTVMEDYLVTNSTLAPYREYLLNEHAKTMSDDVVEKFAYVYSVREEFLMTALNSINQNYGSVDVWLEKDFGLDFAARQKLQGYFLE</sequence>
<gene>
    <name evidence="2" type="ORF">MEG1DRAFT_03023</name>
</gene>
<dbReference type="Proteomes" id="UP000028002">
    <property type="component" value="Unassembled WGS sequence"/>
</dbReference>
<comment type="similarity">
    <text evidence="1">Belongs to the protein-tyrosine phosphatase family.</text>
</comment>
<proteinExistence type="inferred from homology"/>
<protein>
    <submittedName>
        <fullName evidence="2">Protein tyrosine/serine phosphatase</fullName>
    </submittedName>
</protein>
<dbReference type="InterPro" id="IPR029021">
    <property type="entry name" value="Prot-tyrosine_phosphatase-like"/>
</dbReference>
<organism evidence="2 3">
    <name type="scientific">Photorhabdus temperata subsp. temperata Meg1</name>
    <dbReference type="NCBI Taxonomy" id="1393735"/>
    <lineage>
        <taxon>Bacteria</taxon>
        <taxon>Pseudomonadati</taxon>
        <taxon>Pseudomonadota</taxon>
        <taxon>Gammaproteobacteria</taxon>
        <taxon>Enterobacterales</taxon>
        <taxon>Morganellaceae</taxon>
        <taxon>Photorhabdus</taxon>
    </lineage>
</organism>
<dbReference type="EMBL" id="JGVH01000051">
    <property type="protein sequence ID" value="KER02322.1"/>
    <property type="molecule type" value="Genomic_DNA"/>
</dbReference>
<evidence type="ECO:0000313" key="2">
    <source>
        <dbReference type="EMBL" id="KER02322.1"/>
    </source>
</evidence>
<evidence type="ECO:0000313" key="3">
    <source>
        <dbReference type="Proteomes" id="UP000028002"/>
    </source>
</evidence>
<reference evidence="2 3" key="1">
    <citation type="submission" date="2014-03" db="EMBL/GenBank/DDBJ databases">
        <title>Draft Genome of Photorhabdus temperata Meg1.</title>
        <authorList>
            <person name="Hurst S.G.IV."/>
            <person name="Morris K."/>
            <person name="Thomas K."/>
            <person name="Tisa L.S."/>
        </authorList>
    </citation>
    <scope>NUCLEOTIDE SEQUENCE [LARGE SCALE GENOMIC DNA]</scope>
    <source>
        <strain evidence="2 3">Meg1</strain>
    </source>
</reference>
<dbReference type="Gene3D" id="3.90.190.10">
    <property type="entry name" value="Protein tyrosine phosphatase superfamily"/>
    <property type="match status" value="1"/>
</dbReference>
<dbReference type="RefSeq" id="WP_023044650.1">
    <property type="nucleotide sequence ID" value="NZ_CAWLUD010000051.1"/>
</dbReference>
<dbReference type="PATRIC" id="fig|1393735.3.peg.3078"/>
<accession>A0A081RUG9</accession>